<dbReference type="InterPro" id="IPR050312">
    <property type="entry name" value="IolE/XylAMocC-like"/>
</dbReference>
<dbReference type="SUPFAM" id="SSF51658">
    <property type="entry name" value="Xylose isomerase-like"/>
    <property type="match status" value="1"/>
</dbReference>
<dbReference type="PANTHER" id="PTHR12110:SF53">
    <property type="entry name" value="BLR5974 PROTEIN"/>
    <property type="match status" value="1"/>
</dbReference>
<dbReference type="Gene3D" id="3.20.20.150">
    <property type="entry name" value="Divalent-metal-dependent TIM barrel enzymes"/>
    <property type="match status" value="1"/>
</dbReference>
<dbReference type="OrthoDB" id="127676at2"/>
<dbReference type="RefSeq" id="WP_106712910.1">
    <property type="nucleotide sequence ID" value="NZ_PGGO01000017.1"/>
</dbReference>
<dbReference type="AlphaFoldDB" id="A0A2P7BGF1"/>
<dbReference type="EMBL" id="PGGO01000017">
    <property type="protein sequence ID" value="PSH65574.1"/>
    <property type="molecule type" value="Genomic_DNA"/>
</dbReference>
<accession>A0A2P7BGF1</accession>
<dbReference type="InterPro" id="IPR036237">
    <property type="entry name" value="Xyl_isomerase-like_sf"/>
</dbReference>
<proteinExistence type="predicted"/>
<comment type="caution">
    <text evidence="2">The sequence shown here is derived from an EMBL/GenBank/DDBJ whole genome shotgun (WGS) entry which is preliminary data.</text>
</comment>
<feature type="domain" description="Xylose isomerase-like TIM barrel" evidence="1">
    <location>
        <begin position="29"/>
        <end position="289"/>
    </location>
</feature>
<evidence type="ECO:0000313" key="3">
    <source>
        <dbReference type="Proteomes" id="UP000241444"/>
    </source>
</evidence>
<organism evidence="2 3">
    <name type="scientific">Phyllobacterium brassicacearum</name>
    <dbReference type="NCBI Taxonomy" id="314235"/>
    <lineage>
        <taxon>Bacteria</taxon>
        <taxon>Pseudomonadati</taxon>
        <taxon>Pseudomonadota</taxon>
        <taxon>Alphaproteobacteria</taxon>
        <taxon>Hyphomicrobiales</taxon>
        <taxon>Phyllobacteriaceae</taxon>
        <taxon>Phyllobacterium</taxon>
    </lineage>
</organism>
<gene>
    <name evidence="2" type="ORF">CU102_20245</name>
</gene>
<evidence type="ECO:0000313" key="2">
    <source>
        <dbReference type="EMBL" id="PSH65574.1"/>
    </source>
</evidence>
<keyword evidence="3" id="KW-1185">Reference proteome</keyword>
<reference evidence="3" key="1">
    <citation type="submission" date="2017-11" db="EMBL/GenBank/DDBJ databases">
        <authorList>
            <person name="Kuznetsova I."/>
            <person name="Sazanova A."/>
            <person name="Chirak E."/>
            <person name="Safronova V."/>
            <person name="Willems A."/>
        </authorList>
    </citation>
    <scope>NUCLEOTIDE SEQUENCE [LARGE SCALE GENOMIC DNA]</scope>
    <source>
        <strain evidence="3">STM 196</strain>
    </source>
</reference>
<dbReference type="InterPro" id="IPR013022">
    <property type="entry name" value="Xyl_isomerase-like_TIM-brl"/>
</dbReference>
<evidence type="ECO:0000259" key="1">
    <source>
        <dbReference type="Pfam" id="PF01261"/>
    </source>
</evidence>
<sequence>MSSAPTISSVGFCTYTGNGNFSTLEESLRTISDLGTTAAELSLYGEELIAGGRIIPGRAERLVEITRQFNLRYSVHGQIVSNFMDREHLELQKSVVRAMLELCNRAEAGILVHHCGHAKMPALTRITDLDAMERDALAEMAEVAEVYGVRIALENIFALSDAEYRQTPEKVAETVKAVNSPNVCGLIDFSHAYIECTRLGLDWREQVRAMAPVAGHLHVHDSFGRPYSMTKFYHPAEATALGIGDLHLPIGWGDIPWEEIFSELTFLPDTMLVMEITGERFATEQADSLARALKLVDLVNSRRLAA</sequence>
<name>A0A2P7BGF1_9HYPH</name>
<protein>
    <submittedName>
        <fullName evidence="2">Myo-inositol catabolism protein</fullName>
    </submittedName>
</protein>
<dbReference type="Proteomes" id="UP000241444">
    <property type="component" value="Unassembled WGS sequence"/>
</dbReference>
<dbReference type="PANTHER" id="PTHR12110">
    <property type="entry name" value="HYDROXYPYRUVATE ISOMERASE"/>
    <property type="match status" value="1"/>
</dbReference>
<dbReference type="Pfam" id="PF01261">
    <property type="entry name" value="AP_endonuc_2"/>
    <property type="match status" value="1"/>
</dbReference>